<gene>
    <name evidence="2" type="ORF">E0L32_009970</name>
</gene>
<dbReference type="RefSeq" id="XP_030990342.1">
    <property type="nucleotide sequence ID" value="XM_031144990.1"/>
</dbReference>
<evidence type="ECO:0000313" key="2">
    <source>
        <dbReference type="EMBL" id="TPX08631.1"/>
    </source>
</evidence>
<dbReference type="EMBL" id="SKBQ01000076">
    <property type="protein sequence ID" value="TPX08631.1"/>
    <property type="molecule type" value="Genomic_DNA"/>
</dbReference>
<organism evidence="2 3">
    <name type="scientific">Thyridium curvatum</name>
    <dbReference type="NCBI Taxonomy" id="1093900"/>
    <lineage>
        <taxon>Eukaryota</taxon>
        <taxon>Fungi</taxon>
        <taxon>Dikarya</taxon>
        <taxon>Ascomycota</taxon>
        <taxon>Pezizomycotina</taxon>
        <taxon>Sordariomycetes</taxon>
        <taxon>Sordariomycetidae</taxon>
        <taxon>Thyridiales</taxon>
        <taxon>Thyridiaceae</taxon>
        <taxon>Thyridium</taxon>
    </lineage>
</organism>
<evidence type="ECO:0000256" key="1">
    <source>
        <dbReference type="SAM" id="MobiDB-lite"/>
    </source>
</evidence>
<accession>A0A507AUP4</accession>
<keyword evidence="3" id="KW-1185">Reference proteome</keyword>
<dbReference type="Proteomes" id="UP000319257">
    <property type="component" value="Unassembled WGS sequence"/>
</dbReference>
<dbReference type="AlphaFoldDB" id="A0A507AUP4"/>
<proteinExistence type="predicted"/>
<evidence type="ECO:0000313" key="3">
    <source>
        <dbReference type="Proteomes" id="UP000319257"/>
    </source>
</evidence>
<feature type="compositionally biased region" description="Polar residues" evidence="1">
    <location>
        <begin position="14"/>
        <end position="25"/>
    </location>
</feature>
<feature type="region of interest" description="Disordered" evidence="1">
    <location>
        <begin position="1"/>
        <end position="98"/>
    </location>
</feature>
<dbReference type="InParanoid" id="A0A507AUP4"/>
<reference evidence="2 3" key="1">
    <citation type="submission" date="2019-06" db="EMBL/GenBank/DDBJ databases">
        <title>Draft genome sequence of the filamentous fungus Phialemoniopsis curvata isolated from diesel fuel.</title>
        <authorList>
            <person name="Varaljay V.A."/>
            <person name="Lyon W.J."/>
            <person name="Crouch A.L."/>
            <person name="Drake C.E."/>
            <person name="Hollomon J.M."/>
            <person name="Nadeau L.J."/>
            <person name="Nunn H.S."/>
            <person name="Stevenson B.S."/>
            <person name="Bojanowski C.L."/>
            <person name="Crookes-Goodson W.J."/>
        </authorList>
    </citation>
    <scope>NUCLEOTIDE SEQUENCE [LARGE SCALE GENOMIC DNA]</scope>
    <source>
        <strain evidence="2 3">D216</strain>
    </source>
</reference>
<comment type="caution">
    <text evidence="2">The sequence shown here is derived from an EMBL/GenBank/DDBJ whole genome shotgun (WGS) entry which is preliminary data.</text>
</comment>
<protein>
    <submittedName>
        <fullName evidence="2">Uncharacterized protein</fullName>
    </submittedName>
</protein>
<feature type="compositionally biased region" description="Basic and acidic residues" evidence="1">
    <location>
        <begin position="35"/>
        <end position="46"/>
    </location>
</feature>
<sequence length="188" mass="21671">MDSIKKAMKKLSCQDPSTQSQSSAKTMPRSKTPVPKKDWINPHDEDNTATPPYNPAINAVKAENQKSFFLDDSDESLPPSPESCTYIQVEDPNKKEDDPKARYHIRIYLQEPSTPPDYYVEGEYDPEFAKKLTRELHDLQDRIELRRSEYGPVADEYAIDRTPAEAIKSIHEAMECSWYDEEIASQWL</sequence>
<name>A0A507AUP4_9PEZI</name>
<dbReference type="GeneID" id="41977417"/>